<dbReference type="EMBL" id="LAZR01008449">
    <property type="protein sequence ID" value="KKM78695.1"/>
    <property type="molecule type" value="Genomic_DNA"/>
</dbReference>
<name>A0A0F9MPG7_9ZZZZ</name>
<proteinExistence type="predicted"/>
<protein>
    <submittedName>
        <fullName evidence="1">Uncharacterized protein</fullName>
    </submittedName>
</protein>
<gene>
    <name evidence="1" type="ORF">LCGC14_1357440</name>
</gene>
<sequence length="100" mass="11801">MREKEDWLIQGNWGYAVIKDGAIWIPAIMGRLKPILKELYKRTGIKKMIFSAVLNPEVLKSHLKNIVKEWDVWFKEAGDWSHCIEIDYKPTEVEEKAKEE</sequence>
<accession>A0A0F9MPG7</accession>
<evidence type="ECO:0000313" key="1">
    <source>
        <dbReference type="EMBL" id="KKM78695.1"/>
    </source>
</evidence>
<reference evidence="1" key="1">
    <citation type="journal article" date="2015" name="Nature">
        <title>Complex archaea that bridge the gap between prokaryotes and eukaryotes.</title>
        <authorList>
            <person name="Spang A."/>
            <person name="Saw J.H."/>
            <person name="Jorgensen S.L."/>
            <person name="Zaremba-Niedzwiedzka K."/>
            <person name="Martijn J."/>
            <person name="Lind A.E."/>
            <person name="van Eijk R."/>
            <person name="Schleper C."/>
            <person name="Guy L."/>
            <person name="Ettema T.J."/>
        </authorList>
    </citation>
    <scope>NUCLEOTIDE SEQUENCE</scope>
</reference>
<comment type="caution">
    <text evidence="1">The sequence shown here is derived from an EMBL/GenBank/DDBJ whole genome shotgun (WGS) entry which is preliminary data.</text>
</comment>
<organism evidence="1">
    <name type="scientific">marine sediment metagenome</name>
    <dbReference type="NCBI Taxonomy" id="412755"/>
    <lineage>
        <taxon>unclassified sequences</taxon>
        <taxon>metagenomes</taxon>
        <taxon>ecological metagenomes</taxon>
    </lineage>
</organism>
<dbReference type="AlphaFoldDB" id="A0A0F9MPG7"/>